<organism evidence="2 3">
    <name type="scientific">Nepenthes gracilis</name>
    <name type="common">Slender pitcher plant</name>
    <dbReference type="NCBI Taxonomy" id="150966"/>
    <lineage>
        <taxon>Eukaryota</taxon>
        <taxon>Viridiplantae</taxon>
        <taxon>Streptophyta</taxon>
        <taxon>Embryophyta</taxon>
        <taxon>Tracheophyta</taxon>
        <taxon>Spermatophyta</taxon>
        <taxon>Magnoliopsida</taxon>
        <taxon>eudicotyledons</taxon>
        <taxon>Gunneridae</taxon>
        <taxon>Pentapetalae</taxon>
        <taxon>Caryophyllales</taxon>
        <taxon>Nepenthaceae</taxon>
        <taxon>Nepenthes</taxon>
    </lineage>
</organism>
<accession>A0AAD3SU14</accession>
<evidence type="ECO:0000313" key="2">
    <source>
        <dbReference type="EMBL" id="GMH16592.1"/>
    </source>
</evidence>
<comment type="caution">
    <text evidence="2">The sequence shown here is derived from an EMBL/GenBank/DDBJ whole genome shotgun (WGS) entry which is preliminary data.</text>
</comment>
<evidence type="ECO:0000313" key="3">
    <source>
        <dbReference type="Proteomes" id="UP001279734"/>
    </source>
</evidence>
<dbReference type="EMBL" id="BSYO01000016">
    <property type="protein sequence ID" value="GMH16592.1"/>
    <property type="molecule type" value="Genomic_DNA"/>
</dbReference>
<feature type="region of interest" description="Disordered" evidence="1">
    <location>
        <begin position="1"/>
        <end position="26"/>
    </location>
</feature>
<gene>
    <name evidence="2" type="ORF">Nepgr_018433</name>
</gene>
<name>A0AAD3SU14_NEPGR</name>
<protein>
    <submittedName>
        <fullName evidence="2">Uncharacterized protein</fullName>
    </submittedName>
</protein>
<feature type="compositionally biased region" description="Polar residues" evidence="1">
    <location>
        <begin position="1"/>
        <end position="13"/>
    </location>
</feature>
<reference evidence="2" key="1">
    <citation type="submission" date="2023-05" db="EMBL/GenBank/DDBJ databases">
        <title>Nepenthes gracilis genome sequencing.</title>
        <authorList>
            <person name="Fukushima K."/>
        </authorList>
    </citation>
    <scope>NUCLEOTIDE SEQUENCE</scope>
    <source>
        <strain evidence="2">SING2019-196</strain>
    </source>
</reference>
<sequence length="82" mass="9202">MKTCHRTPSTANHRTGAPYHHQRGPCGDGTERTLVQDISHPSKSNLLKAHELKFLPIRLYPLLPSAIPWKSDKTSDAPLIKH</sequence>
<dbReference type="AlphaFoldDB" id="A0AAD3SU14"/>
<proteinExistence type="predicted"/>
<evidence type="ECO:0000256" key="1">
    <source>
        <dbReference type="SAM" id="MobiDB-lite"/>
    </source>
</evidence>
<dbReference type="Proteomes" id="UP001279734">
    <property type="component" value="Unassembled WGS sequence"/>
</dbReference>
<keyword evidence="3" id="KW-1185">Reference proteome</keyword>